<feature type="transmembrane region" description="Helical" evidence="1">
    <location>
        <begin position="82"/>
        <end position="105"/>
    </location>
</feature>
<organism evidence="2 3">
    <name type="scientific">Paludisphaera mucosa</name>
    <dbReference type="NCBI Taxonomy" id="3030827"/>
    <lineage>
        <taxon>Bacteria</taxon>
        <taxon>Pseudomonadati</taxon>
        <taxon>Planctomycetota</taxon>
        <taxon>Planctomycetia</taxon>
        <taxon>Isosphaerales</taxon>
        <taxon>Isosphaeraceae</taxon>
        <taxon>Paludisphaera</taxon>
    </lineage>
</organism>
<dbReference type="PANTHER" id="PTHR40106:SF1">
    <property type="entry name" value="INNER MEMBRANE PROTEIN RCLC"/>
    <property type="match status" value="1"/>
</dbReference>
<evidence type="ECO:0000313" key="2">
    <source>
        <dbReference type="EMBL" id="MDG3006488.1"/>
    </source>
</evidence>
<feature type="transmembrane region" description="Helical" evidence="1">
    <location>
        <begin position="12"/>
        <end position="29"/>
    </location>
</feature>
<dbReference type="InterPro" id="IPR016865">
    <property type="entry name" value="RclC"/>
</dbReference>
<evidence type="ECO:0000313" key="3">
    <source>
        <dbReference type="Proteomes" id="UP001216907"/>
    </source>
</evidence>
<keyword evidence="1" id="KW-1133">Transmembrane helix</keyword>
<dbReference type="Proteomes" id="UP001216907">
    <property type="component" value="Unassembled WGS sequence"/>
</dbReference>
<dbReference type="PIRSF" id="PIRSF028065">
    <property type="entry name" value="UCP028065"/>
    <property type="match status" value="1"/>
</dbReference>
<proteinExistence type="predicted"/>
<keyword evidence="3" id="KW-1185">Reference proteome</keyword>
<evidence type="ECO:0000256" key="1">
    <source>
        <dbReference type="SAM" id="Phobius"/>
    </source>
</evidence>
<dbReference type="PANTHER" id="PTHR40106">
    <property type="entry name" value="INNER MEMBRANE PROTEIN RCLC"/>
    <property type="match status" value="1"/>
</dbReference>
<gene>
    <name evidence="2" type="ORF">PZE19_22180</name>
</gene>
<name>A0ABT6FFZ1_9BACT</name>
<comment type="caution">
    <text evidence="2">The sequence shown here is derived from an EMBL/GenBank/DDBJ whole genome shotgun (WGS) entry which is preliminary data.</text>
</comment>
<accession>A0ABT6FFZ1</accession>
<reference evidence="2 3" key="1">
    <citation type="submission" date="2023-03" db="EMBL/GenBank/DDBJ databases">
        <title>Paludisphaera mucosa sp. nov. a novel planctomycete from northern fen.</title>
        <authorList>
            <person name="Ivanova A."/>
        </authorList>
    </citation>
    <scope>NUCLEOTIDE SEQUENCE [LARGE SCALE GENOMIC DNA]</scope>
    <source>
        <strain evidence="2 3">Pla2</strain>
    </source>
</reference>
<feature type="transmembrane region" description="Helical" evidence="1">
    <location>
        <begin position="49"/>
        <end position="75"/>
    </location>
</feature>
<sequence length="165" mass="17099">MGDRLKSIGLHVTRYGLVLVLLWIGGMKFTAYEAEGIRPLVANSPPMRWVYDVVSVGGFAAFLGVVEIAVGLLIAVRPIWPLGSAAGSGLAVGMFLTTLSFLISTPGWEPSLGGFPALSAMPGQFLLKDVVLLGAALFTVGEALEASGFGRDVRTADASAAGPHA</sequence>
<dbReference type="RefSeq" id="WP_277862784.1">
    <property type="nucleotide sequence ID" value="NZ_JARRAG010000002.1"/>
</dbReference>
<keyword evidence="1" id="KW-0472">Membrane</keyword>
<dbReference type="Pfam" id="PF04224">
    <property type="entry name" value="DUF417"/>
    <property type="match status" value="1"/>
</dbReference>
<dbReference type="InterPro" id="IPR007339">
    <property type="entry name" value="RclC-like"/>
</dbReference>
<dbReference type="EMBL" id="JARRAG010000002">
    <property type="protein sequence ID" value="MDG3006488.1"/>
    <property type="molecule type" value="Genomic_DNA"/>
</dbReference>
<keyword evidence="1" id="KW-0812">Transmembrane</keyword>
<protein>
    <submittedName>
        <fullName evidence="2">DUF417 family protein</fullName>
    </submittedName>
</protein>